<name>A0AAW2H8D7_9NEOP</name>
<feature type="region of interest" description="Disordered" evidence="2">
    <location>
        <begin position="1"/>
        <end position="21"/>
    </location>
</feature>
<dbReference type="PANTHER" id="PTHR46430">
    <property type="entry name" value="PROTEIN SKT5-RELATED"/>
    <property type="match status" value="1"/>
</dbReference>
<gene>
    <name evidence="3" type="ORF">PYX00_011643</name>
</gene>
<dbReference type="InterPro" id="IPR006597">
    <property type="entry name" value="Sel1-like"/>
</dbReference>
<dbReference type="InterPro" id="IPR051726">
    <property type="entry name" value="Chitin_Synth_Reg"/>
</dbReference>
<comment type="caution">
    <text evidence="3">The sequence shown here is derived from an EMBL/GenBank/DDBJ whole genome shotgun (WGS) entry which is preliminary data.</text>
</comment>
<dbReference type="Gene3D" id="1.25.40.10">
    <property type="entry name" value="Tetratricopeptide repeat domain"/>
    <property type="match status" value="2"/>
</dbReference>
<proteinExistence type="predicted"/>
<dbReference type="EMBL" id="JARGDH010000006">
    <property type="protein sequence ID" value="KAL0265926.1"/>
    <property type="molecule type" value="Genomic_DNA"/>
</dbReference>
<accession>A0AAW2H8D7</accession>
<feature type="compositionally biased region" description="Polar residues" evidence="2">
    <location>
        <begin position="1"/>
        <end position="12"/>
    </location>
</feature>
<organism evidence="3">
    <name type="scientific">Menopon gallinae</name>
    <name type="common">poultry shaft louse</name>
    <dbReference type="NCBI Taxonomy" id="328185"/>
    <lineage>
        <taxon>Eukaryota</taxon>
        <taxon>Metazoa</taxon>
        <taxon>Ecdysozoa</taxon>
        <taxon>Arthropoda</taxon>
        <taxon>Hexapoda</taxon>
        <taxon>Insecta</taxon>
        <taxon>Pterygota</taxon>
        <taxon>Neoptera</taxon>
        <taxon>Paraneoptera</taxon>
        <taxon>Psocodea</taxon>
        <taxon>Troctomorpha</taxon>
        <taxon>Phthiraptera</taxon>
        <taxon>Amblycera</taxon>
        <taxon>Menoponidae</taxon>
        <taxon>Menopon</taxon>
    </lineage>
</organism>
<dbReference type="PANTHER" id="PTHR46430:SF3">
    <property type="entry name" value="ACTIVATOR OF C KINASE PROTEIN 1"/>
    <property type="match status" value="1"/>
</dbReference>
<evidence type="ECO:0000256" key="2">
    <source>
        <dbReference type="SAM" id="MobiDB-lite"/>
    </source>
</evidence>
<feature type="region of interest" description="Disordered" evidence="2">
    <location>
        <begin position="185"/>
        <end position="215"/>
    </location>
</feature>
<sequence length="661" mass="75094">MSCQRPLDSSTAAVHGDKQPYEGQRIPDGWHACPLRYLIETLVCTQEKQDPVRTVVVSTVHYLDKSIPKRDYAISMPHVRYMAGPAMHGSMVDARIRATRPAPDHIRKHRAAMLLELAILVSSRDNDEIAQKTVSELARGPLLGEMWENSEQINCDTTYWRRKCGTADGGISSEECDRHIQNFESRHQSSARHRASPTLKRPCEDGVLGSKGDSTKQMRQQCGTALKPIRTRAWKELQTSNVICHLKQRGVLIGRVLRRVTRTLMTVEDGEEAMDSSFAAAKIPLRLAEEFQVVFRHDAEAPKFKFIRKYFRFLEEENSSIKHLFSVDNPIMKRLEDMREVPGLEKTCLVFLRKVLRDRKSRTQDPLYSQALVFLGISYELGALHLKKCVHTAFKYYNSAAKLRDPLGTFRLGQCHEKGIGTEVRVEKALTFYRVAAKLGSVEALHTFGAILLYGECGIEKDLSTGMFYIQLAVKQADSSYPYPFFDLAKCYDPDNPGCIMRDAEYAFEIYQGGAHLGCPNCQHRIARAYEYAELNIEMNMEESVAWYQKASINGHVDAQLMMSTFYFRGVSNVLEADSVQAYFWALKAACKGHPNAAFTVGEFIETGIGTNTDKAHALWWYSIAQSLGHTQAGAKIADLRHHVKGYEQMSYSKRWWNWLF</sequence>
<dbReference type="AlphaFoldDB" id="A0AAW2H8D7"/>
<reference evidence="3" key="1">
    <citation type="journal article" date="2024" name="Gigascience">
        <title>Chromosome-level genome of the poultry shaft louse Menopon gallinae provides insight into the host-switching and adaptive evolution of parasitic lice.</title>
        <authorList>
            <person name="Xu Y."/>
            <person name="Ma L."/>
            <person name="Liu S."/>
            <person name="Liang Y."/>
            <person name="Liu Q."/>
            <person name="He Z."/>
            <person name="Tian L."/>
            <person name="Duan Y."/>
            <person name="Cai W."/>
            <person name="Li H."/>
            <person name="Song F."/>
        </authorList>
    </citation>
    <scope>NUCLEOTIDE SEQUENCE</scope>
    <source>
        <strain evidence="3">Cailab_2023a</strain>
    </source>
</reference>
<dbReference type="SUPFAM" id="SSF81901">
    <property type="entry name" value="HCP-like"/>
    <property type="match status" value="2"/>
</dbReference>
<protein>
    <submittedName>
        <fullName evidence="3">Uncharacterized protein</fullName>
    </submittedName>
</protein>
<keyword evidence="1" id="KW-0677">Repeat</keyword>
<evidence type="ECO:0000256" key="1">
    <source>
        <dbReference type="ARBA" id="ARBA00022737"/>
    </source>
</evidence>
<evidence type="ECO:0000313" key="3">
    <source>
        <dbReference type="EMBL" id="KAL0265926.1"/>
    </source>
</evidence>
<dbReference type="Pfam" id="PF08238">
    <property type="entry name" value="Sel1"/>
    <property type="match status" value="6"/>
</dbReference>
<dbReference type="SMART" id="SM00671">
    <property type="entry name" value="SEL1"/>
    <property type="match status" value="6"/>
</dbReference>
<dbReference type="InterPro" id="IPR011990">
    <property type="entry name" value="TPR-like_helical_dom_sf"/>
</dbReference>